<proteinExistence type="predicted"/>
<dbReference type="GeneID" id="25905736"/>
<evidence type="ECO:0000313" key="2">
    <source>
        <dbReference type="EMBL" id="KNC82480.1"/>
    </source>
</evidence>
<dbReference type="Proteomes" id="UP000054560">
    <property type="component" value="Unassembled WGS sequence"/>
</dbReference>
<dbReference type="EMBL" id="KQ241923">
    <property type="protein sequence ID" value="KNC82480.1"/>
    <property type="molecule type" value="Genomic_DNA"/>
</dbReference>
<organism evidence="2 3">
    <name type="scientific">Sphaeroforma arctica JP610</name>
    <dbReference type="NCBI Taxonomy" id="667725"/>
    <lineage>
        <taxon>Eukaryota</taxon>
        <taxon>Ichthyosporea</taxon>
        <taxon>Ichthyophonida</taxon>
        <taxon>Sphaeroforma</taxon>
    </lineage>
</organism>
<evidence type="ECO:0000256" key="1">
    <source>
        <dbReference type="SAM" id="MobiDB-lite"/>
    </source>
</evidence>
<feature type="compositionally biased region" description="Polar residues" evidence="1">
    <location>
        <begin position="1"/>
        <end position="17"/>
    </location>
</feature>
<sequence>MQVTGPPNPGDSGTLTPYTDPHPVQPNVAVPGSMTVGGRSSKFFGCALCNKFRPSKRSYNAERHIWVKHISQTVVEGLSDSDPRPPYNAAKHKALVYRHQKKFFNVQPDIEPNLVAQRSFSQADQVARGQGPPEFKQPEQNLWAVPPEQQAQPTQPVPEQWNGYYDNPVDPSMKKGEQPRDATGSYSGAFSSWDPVYQRREGDFAKGNDFSSNQGYPQSTSPRYNSMPQRDYAGWPADTQASGYDQWAPQQGNYLVHENGAALSQGTLPQGPQGAYTQQTGAYGGPQAFAGQHQAYGGYGVQQAGPGTTGQQQPYGYNQHMY</sequence>
<reference evidence="2 3" key="1">
    <citation type="submission" date="2011-02" db="EMBL/GenBank/DDBJ databases">
        <title>The Genome Sequence of Sphaeroforma arctica JP610.</title>
        <authorList>
            <consortium name="The Broad Institute Genome Sequencing Platform"/>
            <person name="Russ C."/>
            <person name="Cuomo C."/>
            <person name="Young S.K."/>
            <person name="Zeng Q."/>
            <person name="Gargeya S."/>
            <person name="Alvarado L."/>
            <person name="Berlin A."/>
            <person name="Chapman S.B."/>
            <person name="Chen Z."/>
            <person name="Freedman E."/>
            <person name="Gellesch M."/>
            <person name="Goldberg J."/>
            <person name="Griggs A."/>
            <person name="Gujja S."/>
            <person name="Heilman E."/>
            <person name="Heiman D."/>
            <person name="Howarth C."/>
            <person name="Mehta T."/>
            <person name="Neiman D."/>
            <person name="Pearson M."/>
            <person name="Roberts A."/>
            <person name="Saif S."/>
            <person name="Shea T."/>
            <person name="Shenoy N."/>
            <person name="Sisk P."/>
            <person name="Stolte C."/>
            <person name="Sykes S."/>
            <person name="White J."/>
            <person name="Yandava C."/>
            <person name="Burger G."/>
            <person name="Gray M.W."/>
            <person name="Holland P.W.H."/>
            <person name="King N."/>
            <person name="Lang F.B.F."/>
            <person name="Roger A.J."/>
            <person name="Ruiz-Trillo I."/>
            <person name="Haas B."/>
            <person name="Nusbaum C."/>
            <person name="Birren B."/>
        </authorList>
    </citation>
    <scope>NUCLEOTIDE SEQUENCE [LARGE SCALE GENOMIC DNA]</scope>
    <source>
        <strain evidence="2 3">JP610</strain>
    </source>
</reference>
<feature type="compositionally biased region" description="Basic and acidic residues" evidence="1">
    <location>
        <begin position="197"/>
        <end position="206"/>
    </location>
</feature>
<name>A0A0L0G083_9EUKA</name>
<gene>
    <name evidence="2" type="ORF">SARC_05232</name>
</gene>
<dbReference type="AlphaFoldDB" id="A0A0L0G083"/>
<feature type="region of interest" description="Disordered" evidence="1">
    <location>
        <begin position="1"/>
        <end position="27"/>
    </location>
</feature>
<feature type="compositionally biased region" description="Polar residues" evidence="1">
    <location>
        <begin position="209"/>
        <end position="228"/>
    </location>
</feature>
<feature type="region of interest" description="Disordered" evidence="1">
    <location>
        <begin position="148"/>
        <end position="235"/>
    </location>
</feature>
<evidence type="ECO:0000313" key="3">
    <source>
        <dbReference type="Proteomes" id="UP000054560"/>
    </source>
</evidence>
<dbReference type="RefSeq" id="XP_014156382.1">
    <property type="nucleotide sequence ID" value="XM_014300907.1"/>
</dbReference>
<accession>A0A0L0G083</accession>
<protein>
    <submittedName>
        <fullName evidence="2">Uncharacterized protein</fullName>
    </submittedName>
</protein>
<keyword evidence="3" id="KW-1185">Reference proteome</keyword>